<dbReference type="STRING" id="1050202.GCA_000384035_02274"/>
<evidence type="ECO:0000313" key="3">
    <source>
        <dbReference type="EMBL" id="PRW61777.1"/>
    </source>
</evidence>
<keyword evidence="2" id="KW-0812">Transmembrane</keyword>
<sequence>MDRAERARVLRDLRRNHPLYRTLSTRVALARATGFTSGLALAVAVVLLVQGAGLLWVSGFVLAGLFGFAYVVIRLTDSRFDLLLAVLGAQHRVESSSGEGDGSVERDVREIPDGRSARESA</sequence>
<dbReference type="AlphaFoldDB" id="A0A2T0GRQ4"/>
<dbReference type="InParanoid" id="A0A2T0GRQ4"/>
<dbReference type="Proteomes" id="UP000239352">
    <property type="component" value="Unassembled WGS sequence"/>
</dbReference>
<reference evidence="3 4" key="1">
    <citation type="submission" date="2018-03" db="EMBL/GenBank/DDBJ databases">
        <title>Actinopolyspora mortivallis from Sahara, screening for active biomolecules.</title>
        <authorList>
            <person name="Selama O."/>
            <person name="Wellington E.M.H."/>
            <person name="Hacene H."/>
        </authorList>
    </citation>
    <scope>NUCLEOTIDE SEQUENCE [LARGE SCALE GENOMIC DNA]</scope>
    <source>
        <strain evidence="3 4">M5A</strain>
    </source>
</reference>
<organism evidence="3 4">
    <name type="scientific">Actinopolyspora mortivallis</name>
    <dbReference type="NCBI Taxonomy" id="33906"/>
    <lineage>
        <taxon>Bacteria</taxon>
        <taxon>Bacillati</taxon>
        <taxon>Actinomycetota</taxon>
        <taxon>Actinomycetes</taxon>
        <taxon>Actinopolysporales</taxon>
        <taxon>Actinopolysporaceae</taxon>
        <taxon>Actinopolyspora</taxon>
    </lineage>
</organism>
<keyword evidence="4" id="KW-1185">Reference proteome</keyword>
<evidence type="ECO:0000313" key="4">
    <source>
        <dbReference type="Proteomes" id="UP000239352"/>
    </source>
</evidence>
<feature type="transmembrane region" description="Helical" evidence="2">
    <location>
        <begin position="54"/>
        <end position="73"/>
    </location>
</feature>
<evidence type="ECO:0000256" key="2">
    <source>
        <dbReference type="SAM" id="Phobius"/>
    </source>
</evidence>
<gene>
    <name evidence="3" type="ORF">CEP50_18995</name>
</gene>
<feature type="compositionally biased region" description="Basic and acidic residues" evidence="1">
    <location>
        <begin position="103"/>
        <end position="121"/>
    </location>
</feature>
<protein>
    <submittedName>
        <fullName evidence="3">Uncharacterized protein</fullName>
    </submittedName>
</protein>
<accession>A0A2T0GRQ4</accession>
<keyword evidence="2" id="KW-1133">Transmembrane helix</keyword>
<feature type="region of interest" description="Disordered" evidence="1">
    <location>
        <begin position="91"/>
        <end position="121"/>
    </location>
</feature>
<comment type="caution">
    <text evidence="3">The sequence shown here is derived from an EMBL/GenBank/DDBJ whole genome shotgun (WGS) entry which is preliminary data.</text>
</comment>
<proteinExistence type="predicted"/>
<keyword evidence="2" id="KW-0472">Membrane</keyword>
<name>A0A2T0GRQ4_ACTMO</name>
<feature type="transmembrane region" description="Helical" evidence="2">
    <location>
        <begin position="28"/>
        <end position="48"/>
    </location>
</feature>
<dbReference type="EMBL" id="PVSR01000059">
    <property type="protein sequence ID" value="PRW61777.1"/>
    <property type="molecule type" value="Genomic_DNA"/>
</dbReference>
<evidence type="ECO:0000256" key="1">
    <source>
        <dbReference type="SAM" id="MobiDB-lite"/>
    </source>
</evidence>